<evidence type="ECO:0000259" key="4">
    <source>
        <dbReference type="PROSITE" id="PS00662"/>
    </source>
</evidence>
<keyword evidence="2" id="KW-0547">Nucleotide-binding</keyword>
<evidence type="ECO:0000256" key="3">
    <source>
        <dbReference type="ARBA" id="ARBA00022840"/>
    </source>
</evidence>
<dbReference type="RefSeq" id="WP_233480923.1">
    <property type="nucleotide sequence ID" value="NZ_CP013971.1"/>
</dbReference>
<evidence type="ECO:0000256" key="1">
    <source>
        <dbReference type="ARBA" id="ARBA00006611"/>
    </source>
</evidence>
<dbReference type="GO" id="GO:0005886">
    <property type="term" value="C:plasma membrane"/>
    <property type="evidence" value="ECO:0007669"/>
    <property type="project" value="TreeGrafter"/>
</dbReference>
<reference evidence="6" key="1">
    <citation type="submission" date="2016-01" db="EMBL/GenBank/DDBJ databases">
        <authorList>
            <person name="Shapiro L."/>
        </authorList>
    </citation>
    <scope>NUCLEOTIDE SEQUENCE [LARGE SCALE GENOMIC DNA]</scope>
    <source>
        <strain evidence="6">MDcuke</strain>
        <plasmid evidence="6">unnamed1</plasmid>
    </source>
</reference>
<dbReference type="EMBL" id="CP013971">
    <property type="protein sequence ID" value="AXF78992.1"/>
    <property type="molecule type" value="Genomic_DNA"/>
</dbReference>
<organism evidence="5 6">
    <name type="scientific">Erwinia tracheiphila</name>
    <dbReference type="NCBI Taxonomy" id="65700"/>
    <lineage>
        <taxon>Bacteria</taxon>
        <taxon>Pseudomonadati</taxon>
        <taxon>Pseudomonadota</taxon>
        <taxon>Gammaproteobacteria</taxon>
        <taxon>Enterobacterales</taxon>
        <taxon>Erwiniaceae</taxon>
        <taxon>Erwinia</taxon>
    </lineage>
</organism>
<dbReference type="Proteomes" id="UP000264980">
    <property type="component" value="Plasmid unnamed1"/>
</dbReference>
<dbReference type="Pfam" id="PF00437">
    <property type="entry name" value="T2SSE"/>
    <property type="match status" value="1"/>
</dbReference>
<dbReference type="PROSITE" id="PS00662">
    <property type="entry name" value="T2SP_E"/>
    <property type="match status" value="1"/>
</dbReference>
<gene>
    <name evidence="5" type="ORF">AV903_26400</name>
</gene>
<geneLocation type="plasmid" evidence="5 6">
    <name>unnamed1</name>
</geneLocation>
<sequence>MLDTPIPADIENWLHPVTTEGGQLSLMIAEHHRADVRVQSFVNSLRQKKQKPIAISFLPLDQIRELKAKQPRDTLNQDFSENQKKVVAYFRQAAKLQASDIHLEIGKGGTTHVMMRIHGDLIKVDAISKEDGEDLASTIVLSMCDVAESQFNPNRQQDGRLRKDFLQGLNLFGARYAHTPAVYGLYVVMRVIPDDSAAPPTLDMLGFLPAQQKLLRRMLQRPEGIVILSGPTGSGKSTTLRTFSAMYLDSTGHLRRLMTIEDPPEGHIEGAVQTAIIADKNNPAAVSTAWVRAISAGLRLDPDALVVGEMRDNNSAQTSVTAAMTGHLLLSTLHANDPINILERLVTMGINPALLTDPQLMIGLISQRLVQLLCPKCKKPWSAVESTVTDDERDLLTQELLGAENLYFRNTEGCDCCHMGIVGRTVIAEVISPDATFMQIYREKGKLAARTYWHRTLGGITRNAHLLHHINAGLVDPLAADRISPLDEDRWLALNKEGISQ</sequence>
<accession>A0A345CZX5</accession>
<evidence type="ECO:0000256" key="2">
    <source>
        <dbReference type="ARBA" id="ARBA00022741"/>
    </source>
</evidence>
<dbReference type="AlphaFoldDB" id="A0A345CZX5"/>
<keyword evidence="3" id="KW-0067">ATP-binding</keyword>
<dbReference type="SUPFAM" id="SSF52540">
    <property type="entry name" value="P-loop containing nucleoside triphosphate hydrolases"/>
    <property type="match status" value="1"/>
</dbReference>
<dbReference type="PANTHER" id="PTHR30258">
    <property type="entry name" value="TYPE II SECRETION SYSTEM PROTEIN GSPE-RELATED"/>
    <property type="match status" value="1"/>
</dbReference>
<dbReference type="GO" id="GO:0005524">
    <property type="term" value="F:ATP binding"/>
    <property type="evidence" value="ECO:0007669"/>
    <property type="project" value="UniProtKB-KW"/>
</dbReference>
<keyword evidence="5" id="KW-0614">Plasmid</keyword>
<dbReference type="GO" id="GO:0016887">
    <property type="term" value="F:ATP hydrolysis activity"/>
    <property type="evidence" value="ECO:0007669"/>
    <property type="project" value="TreeGrafter"/>
</dbReference>
<feature type="domain" description="Bacterial type II secretion system protein E" evidence="4">
    <location>
        <begin position="298"/>
        <end position="312"/>
    </location>
</feature>
<evidence type="ECO:0000313" key="5">
    <source>
        <dbReference type="EMBL" id="AXF78992.1"/>
    </source>
</evidence>
<name>A0A345CZX5_9GAMM</name>
<dbReference type="Gene3D" id="3.30.450.90">
    <property type="match status" value="1"/>
</dbReference>
<comment type="similarity">
    <text evidence="1">Belongs to the GSP E family.</text>
</comment>
<dbReference type="CDD" id="cd01129">
    <property type="entry name" value="PulE-GspE-like"/>
    <property type="match status" value="1"/>
</dbReference>
<proteinExistence type="inferred from homology"/>
<dbReference type="InterPro" id="IPR027417">
    <property type="entry name" value="P-loop_NTPase"/>
</dbReference>
<dbReference type="PANTHER" id="PTHR30258:SF1">
    <property type="entry name" value="PROTEIN TRANSPORT PROTEIN HOFB HOMOLOG"/>
    <property type="match status" value="1"/>
</dbReference>
<evidence type="ECO:0000313" key="6">
    <source>
        <dbReference type="Proteomes" id="UP000264980"/>
    </source>
</evidence>
<protein>
    <submittedName>
        <fullName evidence="5">Type II secretion protein E</fullName>
    </submittedName>
</protein>
<dbReference type="Gene3D" id="3.40.50.300">
    <property type="entry name" value="P-loop containing nucleotide triphosphate hydrolases"/>
    <property type="match status" value="1"/>
</dbReference>
<dbReference type="InterPro" id="IPR001482">
    <property type="entry name" value="T2SS/T4SS_dom"/>
</dbReference>